<dbReference type="Pfam" id="PF13377">
    <property type="entry name" value="Peripla_BP_3"/>
    <property type="match status" value="1"/>
</dbReference>
<dbReference type="SUPFAM" id="SSF53822">
    <property type="entry name" value="Periplasmic binding protein-like I"/>
    <property type="match status" value="1"/>
</dbReference>
<keyword evidence="6" id="KW-1185">Reference proteome</keyword>
<protein>
    <submittedName>
        <fullName evidence="5">Substrate-binding domain-containing protein</fullName>
    </submittedName>
</protein>
<reference evidence="5 6" key="1">
    <citation type="submission" date="2021-03" db="EMBL/GenBank/DDBJ databases">
        <title>Complete genome of Streptomyces formicae strain 1H-GS9 (DSM 100524).</title>
        <authorList>
            <person name="Atanasov K.E."/>
            <person name="Altabella T."/>
            <person name="Ferrer A."/>
        </authorList>
    </citation>
    <scope>NUCLEOTIDE SEQUENCE [LARGE SCALE GENOMIC DNA]</scope>
    <source>
        <strain evidence="5 6">1H-GS9</strain>
    </source>
</reference>
<evidence type="ECO:0000313" key="6">
    <source>
        <dbReference type="Proteomes" id="UP000828924"/>
    </source>
</evidence>
<dbReference type="InterPro" id="IPR028082">
    <property type="entry name" value="Peripla_BP_I"/>
</dbReference>
<keyword evidence="3" id="KW-0804">Transcription</keyword>
<proteinExistence type="predicted"/>
<sequence length="73" mass="7992">MDPGRRVAVSAIVSYDDEFAGIADIPLSAVAPAKYEAGVSAVELLRLRLAEPSRPRRRTFILPELHVRFSSAL</sequence>
<dbReference type="Gene3D" id="3.40.50.2300">
    <property type="match status" value="1"/>
</dbReference>
<dbReference type="InterPro" id="IPR046335">
    <property type="entry name" value="LacI/GalR-like_sensor"/>
</dbReference>
<dbReference type="RefSeq" id="WP_242331708.1">
    <property type="nucleotide sequence ID" value="NZ_CP071872.1"/>
</dbReference>
<dbReference type="Proteomes" id="UP000828924">
    <property type="component" value="Chromosome"/>
</dbReference>
<evidence type="ECO:0000259" key="4">
    <source>
        <dbReference type="Pfam" id="PF13377"/>
    </source>
</evidence>
<gene>
    <name evidence="5" type="ORF">J4032_17060</name>
</gene>
<feature type="domain" description="Transcriptional regulator LacI/GalR-like sensor" evidence="4">
    <location>
        <begin position="11"/>
        <end position="70"/>
    </location>
</feature>
<dbReference type="EMBL" id="CP071872">
    <property type="protein sequence ID" value="UNM12996.1"/>
    <property type="molecule type" value="Genomic_DNA"/>
</dbReference>
<keyword evidence="1" id="KW-0805">Transcription regulation</keyword>
<keyword evidence="2" id="KW-0238">DNA-binding</keyword>
<name>A0ABY3WR74_9ACTN</name>
<organism evidence="5 6">
    <name type="scientific">Streptomyces formicae</name>
    <dbReference type="NCBI Taxonomy" id="1616117"/>
    <lineage>
        <taxon>Bacteria</taxon>
        <taxon>Bacillati</taxon>
        <taxon>Actinomycetota</taxon>
        <taxon>Actinomycetes</taxon>
        <taxon>Kitasatosporales</taxon>
        <taxon>Streptomycetaceae</taxon>
        <taxon>Streptomyces</taxon>
    </lineage>
</organism>
<evidence type="ECO:0000256" key="2">
    <source>
        <dbReference type="ARBA" id="ARBA00023125"/>
    </source>
</evidence>
<accession>A0ABY3WR74</accession>
<evidence type="ECO:0000313" key="5">
    <source>
        <dbReference type="EMBL" id="UNM12996.1"/>
    </source>
</evidence>
<evidence type="ECO:0000256" key="1">
    <source>
        <dbReference type="ARBA" id="ARBA00023015"/>
    </source>
</evidence>
<evidence type="ECO:0000256" key="3">
    <source>
        <dbReference type="ARBA" id="ARBA00023163"/>
    </source>
</evidence>